<accession>A0A392WA49</accession>
<comment type="caution">
    <text evidence="2">The sequence shown here is derived from an EMBL/GenBank/DDBJ whole genome shotgun (WGS) entry which is preliminary data.</text>
</comment>
<feature type="region of interest" description="Disordered" evidence="1">
    <location>
        <begin position="1"/>
        <end position="20"/>
    </location>
</feature>
<organism evidence="2 3">
    <name type="scientific">Trifolium medium</name>
    <dbReference type="NCBI Taxonomy" id="97028"/>
    <lineage>
        <taxon>Eukaryota</taxon>
        <taxon>Viridiplantae</taxon>
        <taxon>Streptophyta</taxon>
        <taxon>Embryophyta</taxon>
        <taxon>Tracheophyta</taxon>
        <taxon>Spermatophyta</taxon>
        <taxon>Magnoliopsida</taxon>
        <taxon>eudicotyledons</taxon>
        <taxon>Gunneridae</taxon>
        <taxon>Pentapetalae</taxon>
        <taxon>rosids</taxon>
        <taxon>fabids</taxon>
        <taxon>Fabales</taxon>
        <taxon>Fabaceae</taxon>
        <taxon>Papilionoideae</taxon>
        <taxon>50 kb inversion clade</taxon>
        <taxon>NPAAA clade</taxon>
        <taxon>Hologalegina</taxon>
        <taxon>IRL clade</taxon>
        <taxon>Trifolieae</taxon>
        <taxon>Trifolium</taxon>
    </lineage>
</organism>
<keyword evidence="3" id="KW-1185">Reference proteome</keyword>
<dbReference type="EMBL" id="LXQA011391300">
    <property type="protein sequence ID" value="MCI95590.1"/>
    <property type="molecule type" value="Genomic_DNA"/>
</dbReference>
<dbReference type="AlphaFoldDB" id="A0A392WA49"/>
<evidence type="ECO:0000256" key="1">
    <source>
        <dbReference type="SAM" id="MobiDB-lite"/>
    </source>
</evidence>
<feature type="compositionally biased region" description="Basic and acidic residues" evidence="1">
    <location>
        <begin position="8"/>
        <end position="20"/>
    </location>
</feature>
<name>A0A392WA49_9FABA</name>
<reference evidence="2 3" key="1">
    <citation type="journal article" date="2018" name="Front. Plant Sci.">
        <title>Red Clover (Trifolium pratense) and Zigzag Clover (T. medium) - A Picture of Genomic Similarities and Differences.</title>
        <authorList>
            <person name="Dluhosova J."/>
            <person name="Istvanek J."/>
            <person name="Nedelnik J."/>
            <person name="Repkova J."/>
        </authorList>
    </citation>
    <scope>NUCLEOTIDE SEQUENCE [LARGE SCALE GENOMIC DNA]</scope>
    <source>
        <strain evidence="3">cv. 10/8</strain>
        <tissue evidence="2">Leaf</tissue>
    </source>
</reference>
<proteinExistence type="predicted"/>
<feature type="non-terminal residue" evidence="2">
    <location>
        <position position="20"/>
    </location>
</feature>
<sequence length="20" mass="2275">MKSLKMFRGSEDVKSSEDAE</sequence>
<evidence type="ECO:0000313" key="2">
    <source>
        <dbReference type="EMBL" id="MCI95590.1"/>
    </source>
</evidence>
<evidence type="ECO:0000313" key="3">
    <source>
        <dbReference type="Proteomes" id="UP000265520"/>
    </source>
</evidence>
<protein>
    <submittedName>
        <fullName evidence="2">Uncharacterized protein</fullName>
    </submittedName>
</protein>
<dbReference type="Proteomes" id="UP000265520">
    <property type="component" value="Unassembled WGS sequence"/>
</dbReference>